<name>A0AB37Z3A5_9PSED</name>
<dbReference type="InterPro" id="IPR011051">
    <property type="entry name" value="RmlC_Cupin_sf"/>
</dbReference>
<evidence type="ECO:0008006" key="3">
    <source>
        <dbReference type="Google" id="ProtNLM"/>
    </source>
</evidence>
<dbReference type="AlphaFoldDB" id="A0AB37Z3A5"/>
<proteinExistence type="predicted"/>
<evidence type="ECO:0000313" key="1">
    <source>
        <dbReference type="EMBL" id="SCW33090.1"/>
    </source>
</evidence>
<gene>
    <name evidence="1" type="ORF">SAMN05216370_0476</name>
</gene>
<dbReference type="Gene3D" id="2.60.120.10">
    <property type="entry name" value="Jelly Rolls"/>
    <property type="match status" value="1"/>
</dbReference>
<dbReference type="SUPFAM" id="SSF51182">
    <property type="entry name" value="RmlC-like cupins"/>
    <property type="match status" value="1"/>
</dbReference>
<dbReference type="RefSeq" id="WP_090248148.1">
    <property type="nucleotide sequence ID" value="NZ_FMTL01000001.1"/>
</dbReference>
<keyword evidence="2" id="KW-1185">Reference proteome</keyword>
<accession>A0AB37Z3A5</accession>
<sequence length="110" mass="11763">MNSANLQDMIGGWFVGAFSPAALKTDSCEVAVKKYKAGDYEAAHYHAIATEVTLIVSGRVRMCGREWGGGDIIVLSPADETDFEALTDVISVVVKVPGALGDKYLVDRVN</sequence>
<reference evidence="1 2" key="1">
    <citation type="submission" date="2016-10" db="EMBL/GenBank/DDBJ databases">
        <authorList>
            <person name="Varghese N."/>
            <person name="Submissions S."/>
        </authorList>
    </citation>
    <scope>NUCLEOTIDE SEQUENCE [LARGE SCALE GENOMIC DNA]</scope>
    <source>
        <strain evidence="1 2">DSM 17833</strain>
    </source>
</reference>
<dbReference type="EMBL" id="FMTL01000001">
    <property type="protein sequence ID" value="SCW33090.1"/>
    <property type="molecule type" value="Genomic_DNA"/>
</dbReference>
<comment type="caution">
    <text evidence="1">The sequence shown here is derived from an EMBL/GenBank/DDBJ whole genome shotgun (WGS) entry which is preliminary data.</text>
</comment>
<protein>
    <recommendedName>
        <fullName evidence="3">Cupin domain-containing protein</fullName>
    </recommendedName>
</protein>
<evidence type="ECO:0000313" key="2">
    <source>
        <dbReference type="Proteomes" id="UP000242418"/>
    </source>
</evidence>
<organism evidence="1 2">
    <name type="scientific">Pseudomonas peli</name>
    <dbReference type="NCBI Taxonomy" id="592361"/>
    <lineage>
        <taxon>Bacteria</taxon>
        <taxon>Pseudomonadati</taxon>
        <taxon>Pseudomonadota</taxon>
        <taxon>Gammaproteobacteria</taxon>
        <taxon>Pseudomonadales</taxon>
        <taxon>Pseudomonadaceae</taxon>
        <taxon>Pseudomonas</taxon>
    </lineage>
</organism>
<dbReference type="Proteomes" id="UP000242418">
    <property type="component" value="Unassembled WGS sequence"/>
</dbReference>
<dbReference type="InterPro" id="IPR014710">
    <property type="entry name" value="RmlC-like_jellyroll"/>
</dbReference>